<evidence type="ECO:0000313" key="2">
    <source>
        <dbReference type="Proteomes" id="UP000282433"/>
    </source>
</evidence>
<sequence>MNRLVLAVGVLARKPANFAGAGVVNEQVDGGILLQTLLYGGNPVLFAKIGFEDACLDGVARLQLVGRAPGRRSSRRAARIRL</sequence>
<proteinExistence type="predicted"/>
<accession>A0A3S4GU48</accession>
<dbReference type="EMBL" id="LR134162">
    <property type="protein sequence ID" value="VEB07247.1"/>
    <property type="molecule type" value="Genomic_DNA"/>
</dbReference>
<dbReference type="AlphaFoldDB" id="A0A3S4GU48"/>
<evidence type="ECO:0000313" key="1">
    <source>
        <dbReference type="EMBL" id="VEB07247.1"/>
    </source>
</evidence>
<protein>
    <submittedName>
        <fullName evidence="1">Uncharacterized protein</fullName>
    </submittedName>
</protein>
<name>A0A3S4GU48_KLEPN</name>
<organism evidence="1 2">
    <name type="scientific">Klebsiella pneumoniae</name>
    <dbReference type="NCBI Taxonomy" id="573"/>
    <lineage>
        <taxon>Bacteria</taxon>
        <taxon>Pseudomonadati</taxon>
        <taxon>Pseudomonadota</taxon>
        <taxon>Gammaproteobacteria</taxon>
        <taxon>Enterobacterales</taxon>
        <taxon>Enterobacteriaceae</taxon>
        <taxon>Klebsiella/Raoultella group</taxon>
        <taxon>Klebsiella</taxon>
        <taxon>Klebsiella pneumoniae complex</taxon>
    </lineage>
</organism>
<reference evidence="1 2" key="1">
    <citation type="submission" date="2018-12" db="EMBL/GenBank/DDBJ databases">
        <authorList>
            <consortium name="Pathogen Informatics"/>
        </authorList>
    </citation>
    <scope>NUCLEOTIDE SEQUENCE [LARGE SCALE GENOMIC DNA]</scope>
    <source>
        <strain evidence="1 2">NCTC13635</strain>
    </source>
</reference>
<dbReference type="Proteomes" id="UP000282433">
    <property type="component" value="Chromosome"/>
</dbReference>
<gene>
    <name evidence="1" type="ORF">NCTC13635_06635</name>
</gene>